<protein>
    <submittedName>
        <fullName evidence="1">Uncharacterized protein</fullName>
    </submittedName>
</protein>
<dbReference type="RefSeq" id="WP_092346989.1">
    <property type="nucleotide sequence ID" value="NZ_CZVW01000002.1"/>
</dbReference>
<reference evidence="2" key="1">
    <citation type="submission" date="2015-11" db="EMBL/GenBank/DDBJ databases">
        <authorList>
            <person name="Varghese N."/>
        </authorList>
    </citation>
    <scope>NUCLEOTIDE SEQUENCE [LARGE SCALE GENOMIC DNA]</scope>
    <source>
        <strain evidence="2">JGI-23</strain>
    </source>
</reference>
<dbReference type="Proteomes" id="UP000199197">
    <property type="component" value="Unassembled WGS sequence"/>
</dbReference>
<dbReference type="Gene3D" id="3.40.1350.10">
    <property type="match status" value="1"/>
</dbReference>
<evidence type="ECO:0000313" key="1">
    <source>
        <dbReference type="EMBL" id="CUS96699.1"/>
    </source>
</evidence>
<dbReference type="InterPro" id="IPR011856">
    <property type="entry name" value="tRNA_endonuc-like_dom_sf"/>
</dbReference>
<name>A0A0N7MVT0_9BACT</name>
<evidence type="ECO:0000313" key="2">
    <source>
        <dbReference type="Proteomes" id="UP000199197"/>
    </source>
</evidence>
<proteinExistence type="predicted"/>
<dbReference type="AlphaFoldDB" id="A0A0N7MVT0"/>
<accession>A0A0N7MVT0</accession>
<sequence>MKGESSFEKLKEILDKFGSKETGQICQNLLALCFVDIGVLPSCIDVRNHEGIDIIIDDQNFGKIAIEVKTTSGSIINLGNKDYEGLDKYRKNGYIAVFAILKIDRYGEWIFYEPWRKVKSLSVGQIYNSGKFKFAEMLNDSFEKLLNDLFDDIMNFGCKFLDKKLKEMGLKYSG</sequence>
<dbReference type="GO" id="GO:0003676">
    <property type="term" value="F:nucleic acid binding"/>
    <property type="evidence" value="ECO:0007669"/>
    <property type="project" value="InterPro"/>
</dbReference>
<keyword evidence="2" id="KW-1185">Reference proteome</keyword>
<gene>
    <name evidence="1" type="ORF">JGI23_00165</name>
</gene>
<dbReference type="EMBL" id="CZVW01000002">
    <property type="protein sequence ID" value="CUS96699.1"/>
    <property type="molecule type" value="Genomic_DNA"/>
</dbReference>
<organism evidence="1 2">
    <name type="scientific">Candidatus Chryseopegocella kryptomonas</name>
    <dbReference type="NCBI Taxonomy" id="1633643"/>
    <lineage>
        <taxon>Bacteria</taxon>
        <taxon>Pseudomonadati</taxon>
        <taxon>Candidatus Kryptoniota</taxon>
        <taxon>Candidatus Chryseopegocella</taxon>
    </lineage>
</organism>